<proteinExistence type="inferred from homology"/>
<dbReference type="PRINTS" id="PR01438">
    <property type="entry name" value="UNVRSLSTRESS"/>
</dbReference>
<dbReference type="InterPro" id="IPR006015">
    <property type="entry name" value="Universal_stress_UspA"/>
</dbReference>
<comment type="similarity">
    <text evidence="1 2">Belongs to the universal stress protein A family.</text>
</comment>
<evidence type="ECO:0000259" key="3">
    <source>
        <dbReference type="Pfam" id="PF00582"/>
    </source>
</evidence>
<dbReference type="PANTHER" id="PTHR46268">
    <property type="entry name" value="STRESS RESPONSE PROTEIN NHAX"/>
    <property type="match status" value="1"/>
</dbReference>
<sequence length="150" mass="16715">MANYKTLLFATDFSEGAEKAVDHARTLAKMTGARLHLLHVITELSDKRRKRVPADVIDTFIREVTRQAREDMDHFCQQHFSDAVEQGVEVTQKVEVGAGYEDILAEASRIQADLIIMGTHGRTGIEKVLVGSTAERVVRNSIIPVLTVRS</sequence>
<comment type="caution">
    <text evidence="4">The sequence shown here is derived from an EMBL/GenBank/DDBJ whole genome shotgun (WGS) entry which is preliminary data.</text>
</comment>
<dbReference type="PATRIC" id="fig|267850.7.peg.378"/>
<gene>
    <name evidence="4" type="ORF">ADINL_0382</name>
</gene>
<reference evidence="4 5" key="1">
    <citation type="journal article" date="2005" name="Int. J. Syst. Evol. Microbiol.">
        <title>Nitrincola lacisaponensis gen. nov., sp. nov., a novel alkaliphilic bacterium isolated from an alkaline, saline lake.</title>
        <authorList>
            <person name="Dimitriu P.A."/>
            <person name="Shukla S.K."/>
            <person name="Conradt J."/>
            <person name="Marquez M.C."/>
            <person name="Ventosa A."/>
            <person name="Maglia A."/>
            <person name="Peyton B.M."/>
            <person name="Pinkart H.C."/>
            <person name="Mormile M.R."/>
        </authorList>
    </citation>
    <scope>NUCLEOTIDE SEQUENCE [LARGE SCALE GENOMIC DNA]</scope>
    <source>
        <strain evidence="4 5">4CA</strain>
    </source>
</reference>
<dbReference type="EMBL" id="JMSZ01000010">
    <property type="protein sequence ID" value="KDE41077.1"/>
    <property type="molecule type" value="Genomic_DNA"/>
</dbReference>
<name>A0A063Y9S1_9GAMM</name>
<accession>A0A063Y9S1</accession>
<dbReference type="InterPro" id="IPR006016">
    <property type="entry name" value="UspA"/>
</dbReference>
<dbReference type="PANTHER" id="PTHR46268:SF6">
    <property type="entry name" value="UNIVERSAL STRESS PROTEIN UP12"/>
    <property type="match status" value="1"/>
</dbReference>
<dbReference type="RefSeq" id="WP_036543322.1">
    <property type="nucleotide sequence ID" value="NZ_JMSZ01000010.1"/>
</dbReference>
<organism evidence="4 5">
    <name type="scientific">Nitrincola lacisaponensis</name>
    <dbReference type="NCBI Taxonomy" id="267850"/>
    <lineage>
        <taxon>Bacteria</taxon>
        <taxon>Pseudomonadati</taxon>
        <taxon>Pseudomonadota</taxon>
        <taxon>Gammaproteobacteria</taxon>
        <taxon>Oceanospirillales</taxon>
        <taxon>Oceanospirillaceae</taxon>
        <taxon>Nitrincola</taxon>
    </lineage>
</organism>
<dbReference type="STRING" id="267850.ADINL_0382"/>
<dbReference type="Pfam" id="PF00582">
    <property type="entry name" value="Usp"/>
    <property type="match status" value="1"/>
</dbReference>
<keyword evidence="2" id="KW-0963">Cytoplasm</keyword>
<dbReference type="PIRSF" id="PIRSF006276">
    <property type="entry name" value="UspA"/>
    <property type="match status" value="1"/>
</dbReference>
<dbReference type="CDD" id="cd00293">
    <property type="entry name" value="USP-like"/>
    <property type="match status" value="1"/>
</dbReference>
<keyword evidence="5" id="KW-1185">Reference proteome</keyword>
<comment type="subcellular location">
    <subcellularLocation>
        <location evidence="2">Cytoplasm</location>
    </subcellularLocation>
</comment>
<dbReference type="Gene3D" id="3.40.50.620">
    <property type="entry name" value="HUPs"/>
    <property type="match status" value="1"/>
</dbReference>
<dbReference type="GO" id="GO:0005737">
    <property type="term" value="C:cytoplasm"/>
    <property type="evidence" value="ECO:0007669"/>
    <property type="project" value="UniProtKB-SubCell"/>
</dbReference>
<protein>
    <recommendedName>
        <fullName evidence="2">Universal stress protein</fullName>
    </recommendedName>
</protein>
<dbReference type="OrthoDB" id="9792500at2"/>
<dbReference type="Proteomes" id="UP000027318">
    <property type="component" value="Unassembled WGS sequence"/>
</dbReference>
<dbReference type="AlphaFoldDB" id="A0A063Y9S1"/>
<evidence type="ECO:0000256" key="1">
    <source>
        <dbReference type="ARBA" id="ARBA00008791"/>
    </source>
</evidence>
<dbReference type="SUPFAM" id="SSF52402">
    <property type="entry name" value="Adenine nucleotide alpha hydrolases-like"/>
    <property type="match status" value="1"/>
</dbReference>
<evidence type="ECO:0000256" key="2">
    <source>
        <dbReference type="PIRNR" id="PIRNR006276"/>
    </source>
</evidence>
<feature type="domain" description="UspA" evidence="3">
    <location>
        <begin position="4"/>
        <end position="149"/>
    </location>
</feature>
<dbReference type="InterPro" id="IPR014729">
    <property type="entry name" value="Rossmann-like_a/b/a_fold"/>
</dbReference>
<evidence type="ECO:0000313" key="4">
    <source>
        <dbReference type="EMBL" id="KDE41077.1"/>
    </source>
</evidence>
<evidence type="ECO:0000313" key="5">
    <source>
        <dbReference type="Proteomes" id="UP000027318"/>
    </source>
</evidence>